<feature type="compositionally biased region" description="Polar residues" evidence="1">
    <location>
        <begin position="84"/>
        <end position="106"/>
    </location>
</feature>
<dbReference type="Proteomes" id="UP000269396">
    <property type="component" value="Unassembled WGS sequence"/>
</dbReference>
<dbReference type="EMBL" id="UZAL01030083">
    <property type="protein sequence ID" value="VDP52021.1"/>
    <property type="molecule type" value="Genomic_DNA"/>
</dbReference>
<evidence type="ECO:0000256" key="1">
    <source>
        <dbReference type="SAM" id="MobiDB-lite"/>
    </source>
</evidence>
<accession>A0A183P6B3</accession>
<keyword evidence="3" id="KW-1185">Reference proteome</keyword>
<sequence>MEVITSNDQNLLNNPLSQVKNAKQEHQDISGTEIPLPNYYPQPRESPLSYDFQQRGYPFSTLSTTMTPSSSPTSSTSSSPNTTAFARSSSTTPLPNKSSSQPINYGSNGPDCLVILDICTSGRQHDETGSDEHPIMLLTAKIHQLKQNDVSTIELKNFPS</sequence>
<dbReference type="AlphaFoldDB" id="A0A183P6B3"/>
<feature type="compositionally biased region" description="Polar residues" evidence="1">
    <location>
        <begin position="1"/>
        <end position="21"/>
    </location>
</feature>
<feature type="region of interest" description="Disordered" evidence="1">
    <location>
        <begin position="1"/>
        <end position="106"/>
    </location>
</feature>
<gene>
    <name evidence="2" type="ORF">SMTD_LOCUS9899</name>
</gene>
<feature type="compositionally biased region" description="Low complexity" evidence="1">
    <location>
        <begin position="60"/>
        <end position="83"/>
    </location>
</feature>
<evidence type="ECO:0000313" key="2">
    <source>
        <dbReference type="EMBL" id="VDP52021.1"/>
    </source>
</evidence>
<proteinExistence type="predicted"/>
<evidence type="ECO:0000313" key="3">
    <source>
        <dbReference type="Proteomes" id="UP000269396"/>
    </source>
</evidence>
<name>A0A183P6B3_9TREM</name>
<organism evidence="2 3">
    <name type="scientific">Schistosoma mattheei</name>
    <dbReference type="NCBI Taxonomy" id="31246"/>
    <lineage>
        <taxon>Eukaryota</taxon>
        <taxon>Metazoa</taxon>
        <taxon>Spiralia</taxon>
        <taxon>Lophotrochozoa</taxon>
        <taxon>Platyhelminthes</taxon>
        <taxon>Trematoda</taxon>
        <taxon>Digenea</taxon>
        <taxon>Strigeidida</taxon>
        <taxon>Schistosomatoidea</taxon>
        <taxon>Schistosomatidae</taxon>
        <taxon>Schistosoma</taxon>
    </lineage>
</organism>
<protein>
    <submittedName>
        <fullName evidence="2">Uncharacterized protein</fullName>
    </submittedName>
</protein>
<reference evidence="2 3" key="1">
    <citation type="submission" date="2018-11" db="EMBL/GenBank/DDBJ databases">
        <authorList>
            <consortium name="Pathogen Informatics"/>
        </authorList>
    </citation>
    <scope>NUCLEOTIDE SEQUENCE [LARGE SCALE GENOMIC DNA]</scope>
    <source>
        <strain>Denwood</strain>
        <strain evidence="3">Zambia</strain>
    </source>
</reference>